<protein>
    <submittedName>
        <fullName evidence="2">Uncharacterized protein</fullName>
    </submittedName>
</protein>
<dbReference type="AlphaFoldDB" id="X1VLV7"/>
<accession>X1VLV7</accession>
<gene>
    <name evidence="1" type="ORF">S12H4_40465</name>
    <name evidence="2" type="ORF">S12H4_52618</name>
</gene>
<comment type="caution">
    <text evidence="2">The sequence shown here is derived from an EMBL/GenBank/DDBJ whole genome shotgun (WGS) entry which is preliminary data.</text>
</comment>
<feature type="non-terminal residue" evidence="2">
    <location>
        <position position="1"/>
    </location>
</feature>
<evidence type="ECO:0000313" key="2">
    <source>
        <dbReference type="EMBL" id="GAJ09365.1"/>
    </source>
</evidence>
<proteinExistence type="predicted"/>
<dbReference type="EMBL" id="BARW01033400">
    <property type="protein sequence ID" value="GAJ09365.1"/>
    <property type="molecule type" value="Genomic_DNA"/>
</dbReference>
<sequence>PDLSRILTRCDRATIGWPPELIGLFTRGAAD</sequence>
<name>X1VLV7_9ZZZZ</name>
<evidence type="ECO:0000313" key="1">
    <source>
        <dbReference type="EMBL" id="GAI93273.1"/>
    </source>
</evidence>
<dbReference type="EMBL" id="BARW01024555">
    <property type="protein sequence ID" value="GAI93273.1"/>
    <property type="molecule type" value="Genomic_DNA"/>
</dbReference>
<organism evidence="2">
    <name type="scientific">marine sediment metagenome</name>
    <dbReference type="NCBI Taxonomy" id="412755"/>
    <lineage>
        <taxon>unclassified sequences</taxon>
        <taxon>metagenomes</taxon>
        <taxon>ecological metagenomes</taxon>
    </lineage>
</organism>
<reference evidence="2" key="1">
    <citation type="journal article" date="2014" name="Front. Microbiol.">
        <title>High frequency of phylogenetically diverse reductive dehalogenase-homologous genes in deep subseafloor sedimentary metagenomes.</title>
        <authorList>
            <person name="Kawai M."/>
            <person name="Futagami T."/>
            <person name="Toyoda A."/>
            <person name="Takaki Y."/>
            <person name="Nishi S."/>
            <person name="Hori S."/>
            <person name="Arai W."/>
            <person name="Tsubouchi T."/>
            <person name="Morono Y."/>
            <person name="Uchiyama I."/>
            <person name="Ito T."/>
            <person name="Fujiyama A."/>
            <person name="Inagaki F."/>
            <person name="Takami H."/>
        </authorList>
    </citation>
    <scope>NUCLEOTIDE SEQUENCE</scope>
    <source>
        <strain evidence="2">Expedition CK06-06</strain>
    </source>
</reference>